<dbReference type="GO" id="GO:0006310">
    <property type="term" value="P:DNA recombination"/>
    <property type="evidence" value="ECO:0007669"/>
    <property type="project" value="InterPro"/>
</dbReference>
<name>A0A0F9VWH8_9ZZZZ</name>
<dbReference type="GO" id="GO:0005524">
    <property type="term" value="F:ATP binding"/>
    <property type="evidence" value="ECO:0007669"/>
    <property type="project" value="InterPro"/>
</dbReference>
<dbReference type="AlphaFoldDB" id="A0A0F9VWH8"/>
<dbReference type="GO" id="GO:0003910">
    <property type="term" value="F:DNA ligase (ATP) activity"/>
    <property type="evidence" value="ECO:0007669"/>
    <property type="project" value="InterPro"/>
</dbReference>
<dbReference type="SUPFAM" id="SSF56091">
    <property type="entry name" value="DNA ligase/mRNA capping enzyme, catalytic domain"/>
    <property type="match status" value="1"/>
</dbReference>
<dbReference type="InterPro" id="IPR012310">
    <property type="entry name" value="DNA_ligase_ATP-dep_cent"/>
</dbReference>
<reference evidence="2" key="1">
    <citation type="journal article" date="2015" name="Nature">
        <title>Complex archaea that bridge the gap between prokaryotes and eukaryotes.</title>
        <authorList>
            <person name="Spang A."/>
            <person name="Saw J.H."/>
            <person name="Jorgensen S.L."/>
            <person name="Zaremba-Niedzwiedzka K."/>
            <person name="Martijn J."/>
            <person name="Lind A.E."/>
            <person name="van Eijk R."/>
            <person name="Schleper C."/>
            <person name="Guy L."/>
            <person name="Ettema T.J."/>
        </authorList>
    </citation>
    <scope>NUCLEOTIDE SEQUENCE</scope>
</reference>
<sequence length="382" mass="41786">MEAKSVALRLKAGSSDKAYTAELKQEGTGWVVHCANGRYGGTLKPQIKTPDPVDYETADKIYTKIVNEKTRKGYTAGGDGVAFAGTENAGRVTGFQPQLLNPTTEEELLEVIAREPGQWVAQVKFDGERRGLNVVDGKITTANKLGLEVPVRGEFAQAVEALVAAGLKDFAIDCEDMGKYLVPFDVLSIDGTDLANQPLKARLHQLNAFSNLCAKADVDDTLRCADTWVIDNVALAKELIARHREKKAEGLVFKRLDAPYVAGKPNSGGDQVKLKFYNDITARVSGHTTGKRSVSMELLQDGNWTEVGKVTVPAKKKIPEIGALIDVQYLYAYEGGSLFQPTFRGVRTDYLEEDCTTDKLCYKPDDEYVPGMEAVEDDQPSL</sequence>
<gene>
    <name evidence="2" type="ORF">LCGC14_0043980</name>
</gene>
<accession>A0A0F9VWH8</accession>
<dbReference type="GO" id="GO:0006281">
    <property type="term" value="P:DNA repair"/>
    <property type="evidence" value="ECO:0007669"/>
    <property type="project" value="InterPro"/>
</dbReference>
<dbReference type="Pfam" id="PF01068">
    <property type="entry name" value="DNA_ligase_A_M"/>
    <property type="match status" value="1"/>
</dbReference>
<evidence type="ECO:0000313" key="2">
    <source>
        <dbReference type="EMBL" id="KKO08460.1"/>
    </source>
</evidence>
<protein>
    <recommendedName>
        <fullName evidence="1">ATP-dependent DNA ligase family profile domain-containing protein</fullName>
    </recommendedName>
</protein>
<feature type="domain" description="ATP-dependent DNA ligase family profile" evidence="1">
    <location>
        <begin position="184"/>
        <end position="351"/>
    </location>
</feature>
<dbReference type="EMBL" id="LAZR01000009">
    <property type="protein sequence ID" value="KKO08460.1"/>
    <property type="molecule type" value="Genomic_DNA"/>
</dbReference>
<comment type="caution">
    <text evidence="2">The sequence shown here is derived from an EMBL/GenBank/DDBJ whole genome shotgun (WGS) entry which is preliminary data.</text>
</comment>
<dbReference type="Gene3D" id="2.20.140.10">
    <property type="entry name" value="WGR domain"/>
    <property type="match status" value="1"/>
</dbReference>
<evidence type="ECO:0000259" key="1">
    <source>
        <dbReference type="PROSITE" id="PS50160"/>
    </source>
</evidence>
<dbReference type="Gene3D" id="3.30.470.30">
    <property type="entry name" value="DNA ligase/mRNA capping enzyme"/>
    <property type="match status" value="1"/>
</dbReference>
<dbReference type="PROSITE" id="PS50160">
    <property type="entry name" value="DNA_LIGASE_A3"/>
    <property type="match status" value="1"/>
</dbReference>
<proteinExistence type="predicted"/>
<organism evidence="2">
    <name type="scientific">marine sediment metagenome</name>
    <dbReference type="NCBI Taxonomy" id="412755"/>
    <lineage>
        <taxon>unclassified sequences</taxon>
        <taxon>metagenomes</taxon>
        <taxon>ecological metagenomes</taxon>
    </lineage>
</organism>